<gene>
    <name evidence="2" type="ORF">F4X82_00355</name>
</gene>
<dbReference type="AlphaFoldDB" id="A0A845D8B8"/>
<evidence type="ECO:0000313" key="2">
    <source>
        <dbReference type="EMBL" id="MYE37960.1"/>
    </source>
</evidence>
<evidence type="ECO:0000313" key="3">
    <source>
        <dbReference type="Proteomes" id="UP000449092"/>
    </source>
</evidence>
<dbReference type="Proteomes" id="UP000449092">
    <property type="component" value="Unassembled WGS sequence"/>
</dbReference>
<comment type="caution">
    <text evidence="2">The sequence shown here is derived from an EMBL/GenBank/DDBJ whole genome shotgun (WGS) entry which is preliminary data.</text>
</comment>
<dbReference type="Gene3D" id="3.90.320.10">
    <property type="match status" value="1"/>
</dbReference>
<protein>
    <recommendedName>
        <fullName evidence="1">PD-(D/E)XK endonuclease-like domain-containing protein</fullName>
    </recommendedName>
</protein>
<name>A0A845D8B8_9BACT</name>
<dbReference type="EMBL" id="VXOY01000005">
    <property type="protein sequence ID" value="MYE37960.1"/>
    <property type="molecule type" value="Genomic_DNA"/>
</dbReference>
<organism evidence="2 3">
    <name type="scientific">Candidatus Spechtbacteria bacterium SB0662_bin_43</name>
    <dbReference type="NCBI Taxonomy" id="2604897"/>
    <lineage>
        <taxon>Bacteria</taxon>
        <taxon>Candidatus Spechtiibacteriota</taxon>
    </lineage>
</organism>
<feature type="domain" description="PD-(D/E)XK endonuclease-like" evidence="1">
    <location>
        <begin position="100"/>
        <end position="219"/>
    </location>
</feature>
<reference evidence="2 3" key="1">
    <citation type="submission" date="2019-09" db="EMBL/GenBank/DDBJ databases">
        <title>Characterisation of the sponge microbiome using genome-centric metagenomics.</title>
        <authorList>
            <person name="Engelberts J.P."/>
            <person name="Robbins S.J."/>
            <person name="De Goeij J.M."/>
            <person name="Aranda M."/>
            <person name="Bell S.C."/>
            <person name="Webster N.S."/>
        </authorList>
    </citation>
    <scope>NUCLEOTIDE SEQUENCE [LARGE SCALE GENOMIC DNA]</scope>
    <source>
        <strain evidence="2">SB0662_bin_43</strain>
    </source>
</reference>
<proteinExistence type="predicted"/>
<dbReference type="InterPro" id="IPR011604">
    <property type="entry name" value="PDDEXK-like_dom_sf"/>
</dbReference>
<accession>A0A845D8B8</accession>
<evidence type="ECO:0000259" key="1">
    <source>
        <dbReference type="Pfam" id="PF12705"/>
    </source>
</evidence>
<sequence length="230" mass="26478">MTGGKNVYLSPSTLRIFQDCPRCFWFHANTKHKANRYPFPSIASGMDSVVKQYFDTYRAQNTLPPEMKTVSDGALVEQNTIDKWRNWRKGLSYRIDDTDVLVIGALDDCMIIDNCYAPIDYKTRGYEKQEKGNYHYQLQLDVYSLLIEKNDYKIAPYGYLVFYYPQKVVKQGVLQFGIDVQRITLSSAQAMRTIQRAIGVMNEDAPPRPNSRCAVCAFQQEEGISDIIHI</sequence>
<dbReference type="InterPro" id="IPR038726">
    <property type="entry name" value="PDDEXK_AddAB-type"/>
</dbReference>
<dbReference type="Pfam" id="PF12705">
    <property type="entry name" value="PDDEXK_1"/>
    <property type="match status" value="1"/>
</dbReference>